<dbReference type="InterPro" id="IPR003593">
    <property type="entry name" value="AAA+_ATPase"/>
</dbReference>
<keyword evidence="2" id="KW-1003">Cell membrane</keyword>
<dbReference type="GO" id="GO:0005524">
    <property type="term" value="F:ATP binding"/>
    <property type="evidence" value="ECO:0007669"/>
    <property type="project" value="UniProtKB-KW"/>
</dbReference>
<dbReference type="SUPFAM" id="SSF52540">
    <property type="entry name" value="P-loop containing nucleoside triphosphate hydrolases"/>
    <property type="match status" value="1"/>
</dbReference>
<dbReference type="Gene3D" id="2.40.50.100">
    <property type="match status" value="1"/>
</dbReference>
<sequence>MMKRTLCRCCFSFSPSAFFCSSTSSIAGIASMPTDHLEIDIEHGFGDFQLSIAQSIPLDGITAIFGPSGSGKTTLLRLITGFLRPDRGRLAHGADVLCDTVSGAFVPAHRRSIGYMFQDGRLFPHLSVERNLLYADRRSGSTQTAFSKADIIDAFELSPLLPRLPISLSGGERQRVALARTLLSRPRLLLLDEPLSALDRGRRADILSLIGDLPGRFCMPVLYVSHDVGEVIQLASNTIILSAGRVKASGPTVPVLNEHGVAKGDSGIEPGVILTGTVTSHDEAYHLIRIAIGDGVISLPTANAMATGTDIRLRIEARNVAISRHKPEQISIRNILPAIFKGATVEDNQPLALIEMEIDGQCLRAQVTREALDELALTAGERVFALVKTASLEV</sequence>
<dbReference type="SUPFAM" id="SSF50331">
    <property type="entry name" value="MOP-like"/>
    <property type="match status" value="1"/>
</dbReference>
<dbReference type="Pfam" id="PF03459">
    <property type="entry name" value="TOBE"/>
    <property type="match status" value="1"/>
</dbReference>
<dbReference type="PANTHER" id="PTHR43514:SF4">
    <property type="entry name" value="ABC TRANSPORTER I FAMILY MEMBER 10"/>
    <property type="match status" value="1"/>
</dbReference>
<dbReference type="InterPro" id="IPR011868">
    <property type="entry name" value="ModC_ABC_ATP-bd"/>
</dbReference>
<dbReference type="GO" id="GO:0016020">
    <property type="term" value="C:membrane"/>
    <property type="evidence" value="ECO:0007669"/>
    <property type="project" value="InterPro"/>
</dbReference>
<dbReference type="InterPro" id="IPR017871">
    <property type="entry name" value="ABC_transporter-like_CS"/>
</dbReference>
<dbReference type="FunCoup" id="A0A371RI56">
    <property type="interactions" value="37"/>
</dbReference>
<dbReference type="Proteomes" id="UP000264589">
    <property type="component" value="Unassembled WGS sequence"/>
</dbReference>
<dbReference type="GO" id="GO:0140359">
    <property type="term" value="F:ABC-type transporter activity"/>
    <property type="evidence" value="ECO:0007669"/>
    <property type="project" value="InterPro"/>
</dbReference>
<dbReference type="NCBIfam" id="TIGR02142">
    <property type="entry name" value="modC_ABC"/>
    <property type="match status" value="1"/>
</dbReference>
<organism evidence="13 14">
    <name type="scientific">Parvularcula marina</name>
    <dbReference type="NCBI Taxonomy" id="2292771"/>
    <lineage>
        <taxon>Bacteria</taxon>
        <taxon>Pseudomonadati</taxon>
        <taxon>Pseudomonadota</taxon>
        <taxon>Alphaproteobacteria</taxon>
        <taxon>Parvularculales</taxon>
        <taxon>Parvularculaceae</taxon>
        <taxon>Parvularcula</taxon>
    </lineage>
</organism>
<evidence type="ECO:0000259" key="11">
    <source>
        <dbReference type="PROSITE" id="PS50893"/>
    </source>
</evidence>
<evidence type="ECO:0000256" key="4">
    <source>
        <dbReference type="ARBA" id="ARBA00022519"/>
    </source>
</evidence>
<dbReference type="InterPro" id="IPR008995">
    <property type="entry name" value="Mo/tungstate-bd_C_term_dom"/>
</dbReference>
<dbReference type="PROSITE" id="PS50893">
    <property type="entry name" value="ABC_TRANSPORTER_2"/>
    <property type="match status" value="1"/>
</dbReference>
<evidence type="ECO:0000256" key="9">
    <source>
        <dbReference type="PROSITE-ProRule" id="PRU01213"/>
    </source>
</evidence>
<evidence type="ECO:0000256" key="2">
    <source>
        <dbReference type="ARBA" id="ARBA00022475"/>
    </source>
</evidence>
<evidence type="ECO:0000256" key="8">
    <source>
        <dbReference type="ARBA" id="ARBA00023136"/>
    </source>
</evidence>
<evidence type="ECO:0000256" key="10">
    <source>
        <dbReference type="SAM" id="SignalP"/>
    </source>
</evidence>
<dbReference type="SMART" id="SM00382">
    <property type="entry name" value="AAA"/>
    <property type="match status" value="1"/>
</dbReference>
<dbReference type="InParanoid" id="A0A371RI56"/>
<keyword evidence="13" id="KW-0378">Hydrolase</keyword>
<evidence type="ECO:0000256" key="6">
    <source>
        <dbReference type="ARBA" id="ARBA00022840"/>
    </source>
</evidence>
<keyword evidence="7" id="KW-1278">Translocase</keyword>
<comment type="caution">
    <text evidence="13">The sequence shown here is derived from an EMBL/GenBank/DDBJ whole genome shotgun (WGS) entry which is preliminary data.</text>
</comment>
<dbReference type="GO" id="GO:0015098">
    <property type="term" value="F:molybdate ion transmembrane transporter activity"/>
    <property type="evidence" value="ECO:0007669"/>
    <property type="project" value="InterPro"/>
</dbReference>
<proteinExistence type="predicted"/>
<evidence type="ECO:0000256" key="5">
    <source>
        <dbReference type="ARBA" id="ARBA00022741"/>
    </source>
</evidence>
<keyword evidence="5" id="KW-0547">Nucleotide-binding</keyword>
<keyword evidence="10" id="KW-0732">Signal</keyword>
<feature type="chain" id="PRO_5016629623" evidence="10">
    <location>
        <begin position="28"/>
        <end position="394"/>
    </location>
</feature>
<dbReference type="AlphaFoldDB" id="A0A371RI56"/>
<dbReference type="InterPro" id="IPR050334">
    <property type="entry name" value="Molybdenum_import_ModC"/>
</dbReference>
<dbReference type="Gene3D" id="3.40.50.300">
    <property type="entry name" value="P-loop containing nucleotide triphosphate hydrolases"/>
    <property type="match status" value="1"/>
</dbReference>
<gene>
    <name evidence="13" type="primary">modC</name>
    <name evidence="13" type="ORF">DX908_07625</name>
</gene>
<keyword evidence="4" id="KW-0997">Cell inner membrane</keyword>
<keyword evidence="14" id="KW-1185">Reference proteome</keyword>
<protein>
    <submittedName>
        <fullName evidence="13">Molybdenum ABC transporter ATP-binding protein</fullName>
        <ecNumber evidence="13">3.6.3.29</ecNumber>
    </submittedName>
</protein>
<feature type="domain" description="ABC transporter" evidence="11">
    <location>
        <begin position="32"/>
        <end position="268"/>
    </location>
</feature>
<evidence type="ECO:0000256" key="1">
    <source>
        <dbReference type="ARBA" id="ARBA00022448"/>
    </source>
</evidence>
<evidence type="ECO:0000313" key="14">
    <source>
        <dbReference type="Proteomes" id="UP000264589"/>
    </source>
</evidence>
<keyword evidence="3 9" id="KW-0500">Molybdenum</keyword>
<keyword evidence="1" id="KW-0813">Transport</keyword>
<dbReference type="InterPro" id="IPR004606">
    <property type="entry name" value="Mop_domain"/>
</dbReference>
<keyword evidence="8" id="KW-0472">Membrane</keyword>
<evidence type="ECO:0000313" key="13">
    <source>
        <dbReference type="EMBL" id="RFB05133.1"/>
    </source>
</evidence>
<keyword evidence="6 13" id="KW-0067">ATP-binding</keyword>
<evidence type="ECO:0000259" key="12">
    <source>
        <dbReference type="PROSITE" id="PS51866"/>
    </source>
</evidence>
<feature type="signal peptide" evidence="10">
    <location>
        <begin position="1"/>
        <end position="27"/>
    </location>
</feature>
<dbReference type="PROSITE" id="PS00211">
    <property type="entry name" value="ABC_TRANSPORTER_1"/>
    <property type="match status" value="1"/>
</dbReference>
<evidence type="ECO:0000256" key="7">
    <source>
        <dbReference type="ARBA" id="ARBA00022967"/>
    </source>
</evidence>
<accession>A0A371RI56</accession>
<dbReference type="InterPro" id="IPR005116">
    <property type="entry name" value="Transp-assoc_OB_typ1"/>
</dbReference>
<dbReference type="InterPro" id="IPR003439">
    <property type="entry name" value="ABC_transporter-like_ATP-bd"/>
</dbReference>
<name>A0A371RI56_9PROT</name>
<feature type="domain" description="Mop" evidence="12">
    <location>
        <begin position="329"/>
        <end position="394"/>
    </location>
</feature>
<reference evidence="13 14" key="1">
    <citation type="submission" date="2018-08" db="EMBL/GenBank/DDBJ databases">
        <title>Parvularcula sp. SM1705, isolated from surface water of the South Sea China.</title>
        <authorList>
            <person name="Sun L."/>
        </authorList>
    </citation>
    <scope>NUCLEOTIDE SEQUENCE [LARGE SCALE GENOMIC DNA]</scope>
    <source>
        <strain evidence="13 14">SM1705</strain>
    </source>
</reference>
<dbReference type="PROSITE" id="PS51866">
    <property type="entry name" value="MOP"/>
    <property type="match status" value="1"/>
</dbReference>
<dbReference type="InterPro" id="IPR027417">
    <property type="entry name" value="P-loop_NTPase"/>
</dbReference>
<dbReference type="EMBL" id="QUQO01000001">
    <property type="protein sequence ID" value="RFB05133.1"/>
    <property type="molecule type" value="Genomic_DNA"/>
</dbReference>
<dbReference type="PANTHER" id="PTHR43514">
    <property type="entry name" value="ABC TRANSPORTER I FAMILY MEMBER 10"/>
    <property type="match status" value="1"/>
</dbReference>
<dbReference type="Pfam" id="PF00005">
    <property type="entry name" value="ABC_tran"/>
    <property type="match status" value="1"/>
</dbReference>
<dbReference type="EC" id="3.6.3.29" evidence="13"/>
<dbReference type="GO" id="GO:0016887">
    <property type="term" value="F:ATP hydrolysis activity"/>
    <property type="evidence" value="ECO:0007669"/>
    <property type="project" value="InterPro"/>
</dbReference>
<evidence type="ECO:0000256" key="3">
    <source>
        <dbReference type="ARBA" id="ARBA00022505"/>
    </source>
</evidence>